<dbReference type="AlphaFoldDB" id="A0AAV1CSW8"/>
<dbReference type="InterPro" id="IPR040256">
    <property type="entry name" value="At4g02000-like"/>
</dbReference>
<reference evidence="3" key="1">
    <citation type="submission" date="2023-03" db="EMBL/GenBank/DDBJ databases">
        <authorList>
            <person name="Julca I."/>
        </authorList>
    </citation>
    <scope>NUCLEOTIDE SEQUENCE</scope>
</reference>
<evidence type="ECO:0000256" key="1">
    <source>
        <dbReference type="SAM" id="MobiDB-lite"/>
    </source>
</evidence>
<dbReference type="Pfam" id="PF00227">
    <property type="entry name" value="Proteasome"/>
    <property type="match status" value="1"/>
</dbReference>
<evidence type="ECO:0000313" key="3">
    <source>
        <dbReference type="EMBL" id="CAI9098435.1"/>
    </source>
</evidence>
<proteinExistence type="predicted"/>
<sequence length="787" mass="88892">MESEILEKFETLSLSSTEKERVVLGEDDTKRGREEGIRSLIGKIFGDKRMKFYGVKNAIEKSLRQKSLGRVDKLQSNTFQFIFSKEAERDAVMRQRPWSFDGHFMVLEKWADDIDMDTEIFNFSSVWVQIWNTAVHWISKEIGQKLGRMLGEVRDVIIPDVGGTEYKHIKILVEMDLRRRLERGTWLTYNSKEGLASKREKGECSGVLKWTDVVKRGLRVEEEEYGKSEQMPGERMRALTDLLNRARQAGKEPIVGGGNSDWDDDVEMEQNIEVDDMSDEGEPFTDFGGWGERQALGDITNKEMQEGETVSMGGVGNKRNQWKKRARITKGDNKEKGKGKKLGKGDVNGKRMRGPEVEEEQNRAAKLKRRKDVVISNVENRNECEGNKENQLYEIWKSRNTWCFEGKRVEAMDVVQAAGVHDLELQRWKPSEKGVVRINVNSMMKTGDHEAGLGFCVRDTEGKMLLAMAMHQGKVLSPFAAELEVIRVKAVLSIKFSEGGMSWEIDLSRPDQRPLFSNTDVAPNWFHVPGGALDYKNGSDFWRAGLEMLNEEFDFGDIPVRDDLVFPDDDDDDTPSDESSETRKGSTCLALVFKEGAMVAVAHSHPISPDRLPENVFAPDTRTLALFSGKIANWGPFLRDFGKKCSLHGCSEGSTSLEAASQSMVDFLSSCQEEEGLSESMIVGWDGQVPSLYAMNDKGKLLKSNFTAIGRGSESAFISVELRYRYHLSFAEAKGLAGRAMCLSAIDTVRSGDESDRFFSVYHVGPNGRMLIASEEVEEYYRRITSW</sequence>
<dbReference type="InterPro" id="IPR029055">
    <property type="entry name" value="Ntn_hydrolases_N"/>
</dbReference>
<dbReference type="SUPFAM" id="SSF56235">
    <property type="entry name" value="N-terminal nucleophile aminohydrolases (Ntn hydrolases)"/>
    <property type="match status" value="1"/>
</dbReference>
<dbReference type="Pfam" id="PF14111">
    <property type="entry name" value="DUF4283"/>
    <property type="match status" value="1"/>
</dbReference>
<evidence type="ECO:0000313" key="4">
    <source>
        <dbReference type="Proteomes" id="UP001161247"/>
    </source>
</evidence>
<evidence type="ECO:0000259" key="2">
    <source>
        <dbReference type="Pfam" id="PF14111"/>
    </source>
</evidence>
<dbReference type="Proteomes" id="UP001161247">
    <property type="component" value="Chromosome 3"/>
</dbReference>
<dbReference type="PANTHER" id="PTHR31286:SF178">
    <property type="entry name" value="DUF4283 DOMAIN-CONTAINING PROTEIN"/>
    <property type="match status" value="1"/>
</dbReference>
<protein>
    <submittedName>
        <fullName evidence="3">OLC1v1035079C1</fullName>
    </submittedName>
</protein>
<feature type="region of interest" description="Disordered" evidence="1">
    <location>
        <begin position="564"/>
        <end position="585"/>
    </location>
</feature>
<feature type="region of interest" description="Disordered" evidence="1">
    <location>
        <begin position="330"/>
        <end position="364"/>
    </location>
</feature>
<feature type="domain" description="DUF4283" evidence="2">
    <location>
        <begin position="38"/>
        <end position="116"/>
    </location>
</feature>
<keyword evidence="4" id="KW-1185">Reference proteome</keyword>
<organism evidence="3 4">
    <name type="scientific">Oldenlandia corymbosa var. corymbosa</name>
    <dbReference type="NCBI Taxonomy" id="529605"/>
    <lineage>
        <taxon>Eukaryota</taxon>
        <taxon>Viridiplantae</taxon>
        <taxon>Streptophyta</taxon>
        <taxon>Embryophyta</taxon>
        <taxon>Tracheophyta</taxon>
        <taxon>Spermatophyta</taxon>
        <taxon>Magnoliopsida</taxon>
        <taxon>eudicotyledons</taxon>
        <taxon>Gunneridae</taxon>
        <taxon>Pentapetalae</taxon>
        <taxon>asterids</taxon>
        <taxon>lamiids</taxon>
        <taxon>Gentianales</taxon>
        <taxon>Rubiaceae</taxon>
        <taxon>Rubioideae</taxon>
        <taxon>Spermacoceae</taxon>
        <taxon>Hedyotis-Oldenlandia complex</taxon>
        <taxon>Oldenlandia</taxon>
    </lineage>
</organism>
<dbReference type="PANTHER" id="PTHR31286">
    <property type="entry name" value="GLYCINE-RICH CELL WALL STRUCTURAL PROTEIN 1.8-LIKE"/>
    <property type="match status" value="1"/>
</dbReference>
<accession>A0AAV1CSW8</accession>
<dbReference type="GO" id="GO:0051603">
    <property type="term" value="P:proteolysis involved in protein catabolic process"/>
    <property type="evidence" value="ECO:0007669"/>
    <property type="project" value="InterPro"/>
</dbReference>
<feature type="compositionally biased region" description="Acidic residues" evidence="1">
    <location>
        <begin position="565"/>
        <end position="579"/>
    </location>
</feature>
<name>A0AAV1CSW8_OLDCO</name>
<gene>
    <name evidence="3" type="ORF">OLC1_LOCUS8644</name>
</gene>
<dbReference type="Gene3D" id="3.60.20.10">
    <property type="entry name" value="Glutamine Phosphoribosylpyrophosphate, subunit 1, domain 1"/>
    <property type="match status" value="1"/>
</dbReference>
<dbReference type="InterPro" id="IPR025558">
    <property type="entry name" value="DUF4283"/>
</dbReference>
<dbReference type="GO" id="GO:0005839">
    <property type="term" value="C:proteasome core complex"/>
    <property type="evidence" value="ECO:0007669"/>
    <property type="project" value="InterPro"/>
</dbReference>
<dbReference type="InterPro" id="IPR001353">
    <property type="entry name" value="Proteasome_sua/b"/>
</dbReference>
<feature type="compositionally biased region" description="Basic and acidic residues" evidence="1">
    <location>
        <begin position="343"/>
        <end position="363"/>
    </location>
</feature>
<dbReference type="EMBL" id="OX459120">
    <property type="protein sequence ID" value="CAI9098435.1"/>
    <property type="molecule type" value="Genomic_DNA"/>
</dbReference>